<evidence type="ECO:0000256" key="4">
    <source>
        <dbReference type="ARBA" id="ARBA00023163"/>
    </source>
</evidence>
<evidence type="ECO:0000256" key="9">
    <source>
        <dbReference type="ARBA" id="ARBA00064429"/>
    </source>
</evidence>
<accession>A0A7R9K4T8</accession>
<name>A0A7R9K4T8_TIMGE</name>
<dbReference type="InterPro" id="IPR014381">
    <property type="entry name" value="Arch_Rpo5/euc_Rpb5"/>
</dbReference>
<gene>
    <name evidence="12" type="ORF">TGEB3V08_LOCUS8903</name>
</gene>
<dbReference type="GO" id="GO:0042797">
    <property type="term" value="P:tRNA transcription by RNA polymerase III"/>
    <property type="evidence" value="ECO:0007669"/>
    <property type="project" value="TreeGrafter"/>
</dbReference>
<comment type="function">
    <text evidence="8">DNA-dependent RNA polymerase catalyzes the transcription of DNA into RNA using the four ribonucleoside triphosphates as substrates. Common component of RNA polymerases I, II and III which synthesize ribosomal RNA precursors, mRNA precursors and many functional non-coding RNAs, and small RNAs, such as 5S rRNA and tRNAs, respectively. Pol II is the central component of the basal RNA polymerase II transcription machinery. Pols are composed of mobile elements that move relative to each other. In Pol II, RPB5 is part of the lower jaw surrounding the central large cleft and thought to grab the incoming DNA template. Seems to be the major component in this process.</text>
</comment>
<evidence type="ECO:0000256" key="7">
    <source>
        <dbReference type="ARBA" id="ARBA00032836"/>
    </source>
</evidence>
<evidence type="ECO:0000313" key="12">
    <source>
        <dbReference type="EMBL" id="CAD7603748.1"/>
    </source>
</evidence>
<dbReference type="GO" id="GO:0005665">
    <property type="term" value="C:RNA polymerase II, core complex"/>
    <property type="evidence" value="ECO:0007669"/>
    <property type="project" value="TreeGrafter"/>
</dbReference>
<dbReference type="GO" id="GO:0006362">
    <property type="term" value="P:transcription elongation by RNA polymerase I"/>
    <property type="evidence" value="ECO:0007669"/>
    <property type="project" value="TreeGrafter"/>
</dbReference>
<comment type="subcellular location">
    <subcellularLocation>
        <location evidence="1">Nucleus</location>
    </subcellularLocation>
</comment>
<dbReference type="Pfam" id="PF01191">
    <property type="entry name" value="RNA_pol_Rpb5_C"/>
    <property type="match status" value="1"/>
</dbReference>
<dbReference type="EMBL" id="OE843714">
    <property type="protein sequence ID" value="CAD7603748.1"/>
    <property type="molecule type" value="Genomic_DNA"/>
</dbReference>
<dbReference type="FunFam" id="3.90.940.20:FF:000001">
    <property type="entry name" value="DNA-directed RNA polymerases I, II, and III subunit RPABC1"/>
    <property type="match status" value="1"/>
</dbReference>
<evidence type="ECO:0000259" key="11">
    <source>
        <dbReference type="Pfam" id="PF03871"/>
    </source>
</evidence>
<dbReference type="PROSITE" id="PS01110">
    <property type="entry name" value="RNA_POL_H_23KD"/>
    <property type="match status" value="1"/>
</dbReference>
<dbReference type="SUPFAM" id="SSF53036">
    <property type="entry name" value="Eukaryotic RPB5 N-terminal domain"/>
    <property type="match status" value="1"/>
</dbReference>
<evidence type="ECO:0000259" key="10">
    <source>
        <dbReference type="Pfam" id="PF01191"/>
    </source>
</evidence>
<proteinExistence type="inferred from homology"/>
<dbReference type="GO" id="GO:0003899">
    <property type="term" value="F:DNA-directed RNA polymerase activity"/>
    <property type="evidence" value="ECO:0007669"/>
    <property type="project" value="InterPro"/>
</dbReference>
<dbReference type="InterPro" id="IPR036710">
    <property type="entry name" value="RNA_pol_Rpb5_N_sf"/>
</dbReference>
<dbReference type="PANTHER" id="PTHR10535:SF0">
    <property type="entry name" value="DNA-DIRECTED RNA POLYMERASES I, II, AND III SUBUNIT RPABC1"/>
    <property type="match status" value="1"/>
</dbReference>
<dbReference type="GO" id="GO:0005666">
    <property type="term" value="C:RNA polymerase III complex"/>
    <property type="evidence" value="ECO:0007669"/>
    <property type="project" value="TreeGrafter"/>
</dbReference>
<dbReference type="AlphaFoldDB" id="A0A7R9K4T8"/>
<keyword evidence="3" id="KW-0240">DNA-directed RNA polymerase</keyword>
<dbReference type="InterPro" id="IPR020608">
    <property type="entry name" value="RNA_pol_subH/Rpb5_CS"/>
</dbReference>
<dbReference type="PANTHER" id="PTHR10535">
    <property type="entry name" value="DNA-DIRECTED RNA POLYMERASES I, II, AND III SUBUNIT RPABC1"/>
    <property type="match status" value="1"/>
</dbReference>
<evidence type="ECO:0000256" key="3">
    <source>
        <dbReference type="ARBA" id="ARBA00022478"/>
    </source>
</evidence>
<evidence type="ECO:0000256" key="2">
    <source>
        <dbReference type="ARBA" id="ARBA00020809"/>
    </source>
</evidence>
<evidence type="ECO:0000256" key="8">
    <source>
        <dbReference type="ARBA" id="ARBA00060082"/>
    </source>
</evidence>
<dbReference type="InterPro" id="IPR035913">
    <property type="entry name" value="RPB5-like_sf"/>
</dbReference>
<organism evidence="12">
    <name type="scientific">Timema genevievae</name>
    <name type="common">Walking stick</name>
    <dbReference type="NCBI Taxonomy" id="629358"/>
    <lineage>
        <taxon>Eukaryota</taxon>
        <taxon>Metazoa</taxon>
        <taxon>Ecdysozoa</taxon>
        <taxon>Arthropoda</taxon>
        <taxon>Hexapoda</taxon>
        <taxon>Insecta</taxon>
        <taxon>Pterygota</taxon>
        <taxon>Neoptera</taxon>
        <taxon>Polyneoptera</taxon>
        <taxon>Phasmatodea</taxon>
        <taxon>Timematodea</taxon>
        <taxon>Timematoidea</taxon>
        <taxon>Timematidae</taxon>
        <taxon>Timema</taxon>
    </lineage>
</organism>
<dbReference type="Pfam" id="PF03871">
    <property type="entry name" value="RNA_pol_Rpb5_N"/>
    <property type="match status" value="1"/>
</dbReference>
<feature type="domain" description="RNA polymerase subunit H/Rpb5 C-terminal" evidence="10">
    <location>
        <begin position="241"/>
        <end position="297"/>
    </location>
</feature>
<dbReference type="InterPro" id="IPR005571">
    <property type="entry name" value="RNA_pol_Rpb5_N"/>
</dbReference>
<sequence length="297" mass="33904">MEFEIKKEVGGDDSSNSSEPILITFDKIKKDCKPADHSIAQGCIRIVYLCGIALTCALNGCIGNHVTKCRSVRIVAKDTYAVLLRSWSPWIRRLPAVRCSRDTGGPAILFPRLLSKVMCDWLQLCHDRGYLVTQDELDQTLEQFKDQFGDKPSEKRPARSDLIVLVAHNDDPTDQMFVFFPDEPKIGIKTIKTYCQRMQEENIHRAIIVVQQGMTPSAKQSLVDMAPKYILEQFLESELLINITEHELVPEHVVMTPEEKQDLLLRYKLKENMLMRIQAGDPVARYFGLKRGQVSRI</sequence>
<dbReference type="GO" id="GO:0005736">
    <property type="term" value="C:RNA polymerase I complex"/>
    <property type="evidence" value="ECO:0007669"/>
    <property type="project" value="TreeGrafter"/>
</dbReference>
<evidence type="ECO:0000256" key="1">
    <source>
        <dbReference type="ARBA" id="ARBA00004123"/>
    </source>
</evidence>
<dbReference type="Gene3D" id="3.90.940.20">
    <property type="entry name" value="RPB5-like RNA polymerase subunit"/>
    <property type="match status" value="1"/>
</dbReference>
<dbReference type="GO" id="GO:0006366">
    <property type="term" value="P:transcription by RNA polymerase II"/>
    <property type="evidence" value="ECO:0007669"/>
    <property type="project" value="TreeGrafter"/>
</dbReference>
<dbReference type="InterPro" id="IPR000783">
    <property type="entry name" value="RNA_pol_subH/Rpb5_C"/>
</dbReference>
<feature type="domain" description="RNA polymerase Rpb5 N-terminal" evidence="11">
    <location>
        <begin position="122"/>
        <end position="198"/>
    </location>
</feature>
<dbReference type="GO" id="GO:0003677">
    <property type="term" value="F:DNA binding"/>
    <property type="evidence" value="ECO:0007669"/>
    <property type="project" value="InterPro"/>
</dbReference>
<protein>
    <recommendedName>
        <fullName evidence="2">DNA-directed RNA polymerases I, II, and III subunit RPABC1</fullName>
    </recommendedName>
    <alternativeName>
        <fullName evidence="7">RPB5 homolog</fullName>
    </alternativeName>
</protein>
<comment type="similarity">
    <text evidence="6">Belongs to the archaeal Rpo5/eukaryotic RPB5 RNA polymerase subunit family.</text>
</comment>
<evidence type="ECO:0000256" key="6">
    <source>
        <dbReference type="ARBA" id="ARBA00025765"/>
    </source>
</evidence>
<dbReference type="FunFam" id="3.40.1340.10:FF:000001">
    <property type="entry name" value="DNA-directed RNA polymerases I, II, and III subunit RPABC1"/>
    <property type="match status" value="1"/>
</dbReference>
<keyword evidence="4" id="KW-0804">Transcription</keyword>
<dbReference type="SUPFAM" id="SSF55287">
    <property type="entry name" value="RPB5-like RNA polymerase subunit"/>
    <property type="match status" value="1"/>
</dbReference>
<comment type="subunit">
    <text evidence="9">Component of the RNA polymerase I (Pol I), RNA polymerase II (Pol II) and RNA polymerase III (Pol III) complexes consisting of at least 13, 12 and 17 subunits, respectively. In RNA Pol II, this subunit is present in 2-fold molar excess over the other subunits.</text>
</comment>
<dbReference type="Gene3D" id="3.40.1340.10">
    <property type="entry name" value="RNA polymerase, Rpb5, N-terminal domain"/>
    <property type="match status" value="1"/>
</dbReference>
<keyword evidence="5" id="KW-0539">Nucleus</keyword>
<reference evidence="12" key="1">
    <citation type="submission" date="2020-11" db="EMBL/GenBank/DDBJ databases">
        <authorList>
            <person name="Tran Van P."/>
        </authorList>
    </citation>
    <scope>NUCLEOTIDE SEQUENCE</scope>
</reference>
<evidence type="ECO:0000256" key="5">
    <source>
        <dbReference type="ARBA" id="ARBA00023242"/>
    </source>
</evidence>